<name>A0A8E3MEW8_9PAST</name>
<organism evidence="1 2">
    <name type="scientific">Mergibacter septicus</name>
    <dbReference type="NCBI Taxonomy" id="221402"/>
    <lineage>
        <taxon>Bacteria</taxon>
        <taxon>Pseudomonadati</taxon>
        <taxon>Pseudomonadota</taxon>
        <taxon>Gammaproteobacteria</taxon>
        <taxon>Pasteurellales</taxon>
        <taxon>Pasteurellaceae</taxon>
        <taxon>Mergibacter</taxon>
    </lineage>
</organism>
<sequence length="104" mass="12726">MLLNNRLIQQIFYSVLTIVCIIIFVFILSSVAIHYFPETGSLNLFFEKTYYYWLIWRIGLYVFCGLMLYKLRQKKYNEQWNRFFVQYFLLIGFAEIVNLGKYFL</sequence>
<dbReference type="AlphaFoldDB" id="A0A8E3MEW8"/>
<keyword evidence="2" id="KW-1185">Reference proteome</keyword>
<gene>
    <name evidence="1" type="ORF">CEP48_00285</name>
</gene>
<evidence type="ECO:0000313" key="1">
    <source>
        <dbReference type="EMBL" id="QDJ13972.1"/>
    </source>
</evidence>
<accession>A0A8E3MEW8</accession>
<reference evidence="1" key="1">
    <citation type="submission" date="2017-06" db="EMBL/GenBank/DDBJ databases">
        <title>Genome sequencing of pathogenic and non-pathogenic strains within Bisgaard taxon 40.</title>
        <authorList>
            <person name="Ladner J.T."/>
            <person name="Lovett S.P."/>
            <person name="Koroleva G."/>
            <person name="Lorch J.M."/>
        </authorList>
    </citation>
    <scope>NUCLEOTIDE SEQUENCE</scope>
    <source>
        <strain evidence="1">27576-1-I1</strain>
    </source>
</reference>
<evidence type="ECO:0000313" key="2">
    <source>
        <dbReference type="Proteomes" id="UP000955338"/>
    </source>
</evidence>
<dbReference type="Proteomes" id="UP000955338">
    <property type="component" value="Chromosome"/>
</dbReference>
<dbReference type="EMBL" id="CP022011">
    <property type="protein sequence ID" value="QDJ13972.1"/>
    <property type="molecule type" value="Genomic_DNA"/>
</dbReference>
<proteinExistence type="predicted"/>
<protein>
    <submittedName>
        <fullName evidence="1">Uncharacterized protein</fullName>
    </submittedName>
</protein>